<dbReference type="Pfam" id="PF02378">
    <property type="entry name" value="PTS_EIIC"/>
    <property type="match status" value="1"/>
</dbReference>
<dbReference type="GO" id="GO:0016301">
    <property type="term" value="F:kinase activity"/>
    <property type="evidence" value="ECO:0007669"/>
    <property type="project" value="UniProtKB-KW"/>
</dbReference>
<evidence type="ECO:0000256" key="12">
    <source>
        <dbReference type="SAM" id="Phobius"/>
    </source>
</evidence>
<dbReference type="InterPro" id="IPR011055">
    <property type="entry name" value="Dup_hybrid_motif"/>
</dbReference>
<dbReference type="FunFam" id="2.70.70.10:FF:000001">
    <property type="entry name" value="PTS system glucose-specific IIA component"/>
    <property type="match status" value="1"/>
</dbReference>
<reference evidence="17" key="1">
    <citation type="submission" date="2016-10" db="EMBL/GenBank/DDBJ databases">
        <authorList>
            <person name="Varghese N."/>
        </authorList>
    </citation>
    <scope>NUCLEOTIDE SEQUENCE [LARGE SCALE GENOMIC DNA]</scope>
    <source>
        <strain evidence="17">DSM 20406</strain>
    </source>
</reference>
<dbReference type="PANTHER" id="PTHR30175">
    <property type="entry name" value="PHOSPHOTRANSFERASE SYSTEM TRANSPORT PROTEIN"/>
    <property type="match status" value="1"/>
</dbReference>
<dbReference type="NCBIfam" id="TIGR01995">
    <property type="entry name" value="PTS-II-ABC-beta"/>
    <property type="match status" value="1"/>
</dbReference>
<dbReference type="SUPFAM" id="SSF51261">
    <property type="entry name" value="Duplicated hybrid motif"/>
    <property type="match status" value="1"/>
</dbReference>
<dbReference type="GO" id="GO:0015771">
    <property type="term" value="P:trehalose transport"/>
    <property type="evidence" value="ECO:0007669"/>
    <property type="project" value="TreeGrafter"/>
</dbReference>
<dbReference type="Proteomes" id="UP000183028">
    <property type="component" value="Unassembled WGS sequence"/>
</dbReference>
<keyword evidence="2" id="KW-0813">Transport</keyword>
<dbReference type="GO" id="GO:0090589">
    <property type="term" value="F:protein-phosphocysteine-trehalose phosphotransferase system transporter activity"/>
    <property type="evidence" value="ECO:0007669"/>
    <property type="project" value="TreeGrafter"/>
</dbReference>
<evidence type="ECO:0000259" key="14">
    <source>
        <dbReference type="PROSITE" id="PS51098"/>
    </source>
</evidence>
<organism evidence="16 17">
    <name type="scientific">Sharpea azabuensis</name>
    <dbReference type="NCBI Taxonomy" id="322505"/>
    <lineage>
        <taxon>Bacteria</taxon>
        <taxon>Bacillati</taxon>
        <taxon>Bacillota</taxon>
        <taxon>Erysipelotrichia</taxon>
        <taxon>Erysipelotrichales</taxon>
        <taxon>Coprobacillaceae</taxon>
        <taxon>Sharpea</taxon>
    </lineage>
</organism>
<keyword evidence="8" id="KW-0418">Kinase</keyword>
<dbReference type="InterPro" id="IPR013013">
    <property type="entry name" value="PTS_EIIC_1"/>
</dbReference>
<dbReference type="AlphaFoldDB" id="A0A1H6WBD7"/>
<evidence type="ECO:0000259" key="15">
    <source>
        <dbReference type="PROSITE" id="PS51103"/>
    </source>
</evidence>
<dbReference type="InterPro" id="IPR003352">
    <property type="entry name" value="PTS_EIIC"/>
</dbReference>
<keyword evidence="7 12" id="KW-0812">Transmembrane</keyword>
<evidence type="ECO:0000256" key="5">
    <source>
        <dbReference type="ARBA" id="ARBA00022679"/>
    </source>
</evidence>
<name>A0A1H6WBD7_9FIRM</name>
<evidence type="ECO:0000313" key="17">
    <source>
        <dbReference type="Proteomes" id="UP000183028"/>
    </source>
</evidence>
<proteinExistence type="predicted"/>
<evidence type="ECO:0000256" key="3">
    <source>
        <dbReference type="ARBA" id="ARBA00022475"/>
    </source>
</evidence>
<feature type="transmembrane region" description="Helical" evidence="12">
    <location>
        <begin position="440"/>
        <end position="462"/>
    </location>
</feature>
<accession>A0A1H6WBD7</accession>
<dbReference type="PROSITE" id="PS51098">
    <property type="entry name" value="PTS_EIIB_TYPE_1"/>
    <property type="match status" value="1"/>
</dbReference>
<comment type="subcellular location">
    <subcellularLocation>
        <location evidence="1">Cell membrane</location>
        <topology evidence="1">Multi-pass membrane protein</topology>
    </subcellularLocation>
</comment>
<dbReference type="PROSITE" id="PS51103">
    <property type="entry name" value="PTS_EIIC_TYPE_1"/>
    <property type="match status" value="1"/>
</dbReference>
<dbReference type="SUPFAM" id="SSF55604">
    <property type="entry name" value="Glucose permease domain IIB"/>
    <property type="match status" value="1"/>
</dbReference>
<dbReference type="InterPro" id="IPR018113">
    <property type="entry name" value="PTrfase_EIIB_Cys"/>
</dbReference>
<evidence type="ECO:0000256" key="9">
    <source>
        <dbReference type="ARBA" id="ARBA00022989"/>
    </source>
</evidence>
<dbReference type="NCBIfam" id="TIGR00830">
    <property type="entry name" value="PTBA"/>
    <property type="match status" value="1"/>
</dbReference>
<feature type="transmembrane region" description="Helical" evidence="12">
    <location>
        <begin position="299"/>
        <end position="325"/>
    </location>
</feature>
<evidence type="ECO:0000313" key="16">
    <source>
        <dbReference type="EMBL" id="SEJ13006.1"/>
    </source>
</evidence>
<sequence>MGKYEQLARDILKEVGGKENINSLTHCITRLRFKLKDESKANDDNLKNMPGVVTVMHSAGQYQVVIGNHVPAVYADVCEIAGINAGGAADEEEEAPKGVFNKLIDIISGCFSPILGPMCAAGIIKGLNALLNFLLGASYATSGTYMVLNAIGDAVFYFMPVMLGYSSAKKFKLNPVTGMLIGAALCYPTIQADALKAAGKAVGSLGILGSYYKTFAGIPWIAANYTSTVVPVLVVTALAGKIQKLAKKLVPEMLQNFFVPFFVLLISLPVGFLIIGPIVSLATNALSTGFTSLFKMSPVVGGALVGFFWQILVIFGLHWALVPLAMINITTLGYDNVLASSFAVSFAQTAALFAMFLKMKDENRKALALPAVVSGICGVTEPSIYGFTLPEKKPFIISCIGGAIGAAFTAVMNAPTYIMGGLGVFGIVNYISPKGDAHGMYIQLIGIAIAMVISFVLTYILWSDHSEEKTAETKAPEKASGPESIVSPVAGKVINLKELKDAAFAEGALGTGLGILPTDGHFYAPVNGTVTTLFPTLHAIGITSDSGVEVLIHIGLDTVQLEGKGFTAHVKQGDHVTVGQPLVDVDLDAVKKAGYETQTPVVITNTRDLLDVLPVGEGNVTAGDEIIKIIN</sequence>
<dbReference type="Pfam" id="PF00367">
    <property type="entry name" value="PTS_EIIB"/>
    <property type="match status" value="1"/>
</dbReference>
<dbReference type="eggNOG" id="COG1263">
    <property type="taxonomic scope" value="Bacteria"/>
</dbReference>
<dbReference type="OrthoDB" id="9769191at2"/>
<feature type="transmembrane region" description="Helical" evidence="12">
    <location>
        <begin position="257"/>
        <end position="279"/>
    </location>
</feature>
<evidence type="ECO:0000256" key="2">
    <source>
        <dbReference type="ARBA" id="ARBA00022448"/>
    </source>
</evidence>
<keyword evidence="10 12" id="KW-0472">Membrane</keyword>
<dbReference type="InterPro" id="IPR001996">
    <property type="entry name" value="PTS_IIB_1"/>
</dbReference>
<dbReference type="Pfam" id="PF00358">
    <property type="entry name" value="PTS_EIIA_1"/>
    <property type="match status" value="1"/>
</dbReference>
<dbReference type="PROSITE" id="PS51093">
    <property type="entry name" value="PTS_EIIA_TYPE_1"/>
    <property type="match status" value="1"/>
</dbReference>
<keyword evidence="9 12" id="KW-1133">Transmembrane helix</keyword>
<keyword evidence="3" id="KW-1003">Cell membrane</keyword>
<dbReference type="PROSITE" id="PS00371">
    <property type="entry name" value="PTS_EIIA_TYPE_1_HIS"/>
    <property type="match status" value="1"/>
</dbReference>
<dbReference type="STRING" id="322505.SAMN04487836_11813"/>
<keyword evidence="6" id="KW-0598">Phosphotransferase system</keyword>
<keyword evidence="5" id="KW-0808">Transferase</keyword>
<keyword evidence="4" id="KW-0762">Sugar transport</keyword>
<dbReference type="InterPro" id="IPR011297">
    <property type="entry name" value="PTS_IIABC_b_glu"/>
</dbReference>
<dbReference type="InterPro" id="IPR001127">
    <property type="entry name" value="PTS_EIIA_1_perm"/>
</dbReference>
<dbReference type="eggNOG" id="COG1264">
    <property type="taxonomic scope" value="Bacteria"/>
</dbReference>
<feature type="transmembrane region" description="Helical" evidence="12">
    <location>
        <begin position="337"/>
        <end position="357"/>
    </location>
</feature>
<gene>
    <name evidence="16" type="ORF">SAMN04487834_10608</name>
</gene>
<evidence type="ECO:0000256" key="6">
    <source>
        <dbReference type="ARBA" id="ARBA00022683"/>
    </source>
</evidence>
<dbReference type="InterPro" id="IPR050558">
    <property type="entry name" value="PTS_Sugar-Specific_Components"/>
</dbReference>
<dbReference type="RefSeq" id="WP_074732615.1">
    <property type="nucleotide sequence ID" value="NZ_FNYK01000060.1"/>
</dbReference>
<protein>
    <submittedName>
        <fullName evidence="16">PTS system, beta-glucosides-specific IIC component</fullName>
    </submittedName>
</protein>
<evidence type="ECO:0000256" key="7">
    <source>
        <dbReference type="ARBA" id="ARBA00022692"/>
    </source>
</evidence>
<evidence type="ECO:0000256" key="1">
    <source>
        <dbReference type="ARBA" id="ARBA00004651"/>
    </source>
</evidence>
<evidence type="ECO:0000256" key="10">
    <source>
        <dbReference type="ARBA" id="ARBA00023136"/>
    </source>
</evidence>
<evidence type="ECO:0000259" key="13">
    <source>
        <dbReference type="PROSITE" id="PS51093"/>
    </source>
</evidence>
<evidence type="ECO:0000256" key="8">
    <source>
        <dbReference type="ARBA" id="ARBA00022777"/>
    </source>
</evidence>
<dbReference type="GO" id="GO:0008982">
    <property type="term" value="F:protein-N(PI)-phosphohistidine-sugar phosphotransferase activity"/>
    <property type="evidence" value="ECO:0007669"/>
    <property type="project" value="InterPro"/>
</dbReference>
<dbReference type="PANTHER" id="PTHR30175:SF1">
    <property type="entry name" value="PTS SYSTEM ARBUTIN-, CELLOBIOSE-, AND SALICIN-SPECIFIC EIIBC COMPONENT-RELATED"/>
    <property type="match status" value="1"/>
</dbReference>
<dbReference type="CDD" id="cd00212">
    <property type="entry name" value="PTS_IIB_glc"/>
    <property type="match status" value="1"/>
</dbReference>
<dbReference type="Gene3D" id="3.30.1360.60">
    <property type="entry name" value="Glucose permease domain IIB"/>
    <property type="match status" value="1"/>
</dbReference>
<dbReference type="eggNOG" id="COG2190">
    <property type="taxonomic scope" value="Bacteria"/>
</dbReference>
<dbReference type="InterPro" id="IPR036878">
    <property type="entry name" value="Glu_permease_IIB"/>
</dbReference>
<evidence type="ECO:0000256" key="11">
    <source>
        <dbReference type="PROSITE-ProRule" id="PRU00421"/>
    </source>
</evidence>
<feature type="transmembrane region" description="Helical" evidence="12">
    <location>
        <begin position="103"/>
        <end position="124"/>
    </location>
</feature>
<feature type="transmembrane region" description="Helical" evidence="12">
    <location>
        <begin position="395"/>
        <end position="428"/>
    </location>
</feature>
<dbReference type="EMBL" id="FNYK01000060">
    <property type="protein sequence ID" value="SEJ13006.1"/>
    <property type="molecule type" value="Genomic_DNA"/>
</dbReference>
<feature type="active site" description="Phosphocysteine intermediate; for EIIB activity" evidence="11">
    <location>
        <position position="27"/>
    </location>
</feature>
<feature type="domain" description="PTS EIIA type-1" evidence="13">
    <location>
        <begin position="501"/>
        <end position="605"/>
    </location>
</feature>
<feature type="transmembrane region" description="Helical" evidence="12">
    <location>
        <begin position="144"/>
        <end position="165"/>
    </location>
</feature>
<dbReference type="FunFam" id="3.30.1360.60:FF:000001">
    <property type="entry name" value="PTS system glucose-specific IIBC component PtsG"/>
    <property type="match status" value="1"/>
</dbReference>
<dbReference type="PROSITE" id="PS01035">
    <property type="entry name" value="PTS_EIIB_TYPE_1_CYS"/>
    <property type="match status" value="1"/>
</dbReference>
<dbReference type="GO" id="GO:0009401">
    <property type="term" value="P:phosphoenolpyruvate-dependent sugar phosphotransferase system"/>
    <property type="evidence" value="ECO:0007669"/>
    <property type="project" value="UniProtKB-KW"/>
</dbReference>
<feature type="domain" description="PTS EIIC type-1" evidence="15">
    <location>
        <begin position="105"/>
        <end position="473"/>
    </location>
</feature>
<feature type="domain" description="PTS EIIB type-1" evidence="14">
    <location>
        <begin position="5"/>
        <end position="87"/>
    </location>
</feature>
<dbReference type="GO" id="GO:0005886">
    <property type="term" value="C:plasma membrane"/>
    <property type="evidence" value="ECO:0007669"/>
    <property type="project" value="UniProtKB-SubCell"/>
</dbReference>
<evidence type="ECO:0000256" key="4">
    <source>
        <dbReference type="ARBA" id="ARBA00022597"/>
    </source>
</evidence>
<dbReference type="Gene3D" id="2.70.70.10">
    <property type="entry name" value="Glucose Permease (Domain IIA)"/>
    <property type="match status" value="1"/>
</dbReference>
<keyword evidence="17" id="KW-1185">Reference proteome</keyword>